<dbReference type="PROSITE" id="PS50928">
    <property type="entry name" value="ABC_TM1"/>
    <property type="match status" value="1"/>
</dbReference>
<evidence type="ECO:0000256" key="2">
    <source>
        <dbReference type="ARBA" id="ARBA00022448"/>
    </source>
</evidence>
<dbReference type="SUPFAM" id="SSF161098">
    <property type="entry name" value="MetI-like"/>
    <property type="match status" value="1"/>
</dbReference>
<dbReference type="NCBIfam" id="NF045475">
    <property type="entry name" value="Opp3C"/>
    <property type="match status" value="1"/>
</dbReference>
<keyword evidence="4 10" id="KW-0812">Transmembrane</keyword>
<feature type="transmembrane region" description="Helical" evidence="10">
    <location>
        <begin position="223"/>
        <end position="242"/>
    </location>
</feature>
<feature type="domain" description="ABC transmembrane type-1" evidence="11">
    <location>
        <begin position="184"/>
        <end position="373"/>
    </location>
</feature>
<feature type="transmembrane region" description="Helical" evidence="10">
    <location>
        <begin position="354"/>
        <end position="376"/>
    </location>
</feature>
<dbReference type="Pfam" id="PF00528">
    <property type="entry name" value="BPD_transp_1"/>
    <property type="match status" value="1"/>
</dbReference>
<dbReference type="Pfam" id="PF12911">
    <property type="entry name" value="OppC_N"/>
    <property type="match status" value="1"/>
</dbReference>
<keyword evidence="5" id="KW-0571">Peptide transport</keyword>
<protein>
    <submittedName>
        <fullName evidence="12">Peptide ABC transporter permease</fullName>
    </submittedName>
</protein>
<evidence type="ECO:0000313" key="13">
    <source>
        <dbReference type="Proteomes" id="UP000281498"/>
    </source>
</evidence>
<dbReference type="GO" id="GO:0055085">
    <property type="term" value="P:transmembrane transport"/>
    <property type="evidence" value="ECO:0007669"/>
    <property type="project" value="InterPro"/>
</dbReference>
<reference evidence="12 13" key="1">
    <citation type="submission" date="2017-10" db="EMBL/GenBank/DDBJ databases">
        <title>Bacillus sp. nov., a halophilic bacterium isolated from a Keqin Lake.</title>
        <authorList>
            <person name="Wang H."/>
        </authorList>
    </citation>
    <scope>NUCLEOTIDE SEQUENCE [LARGE SCALE GENOMIC DNA]</scope>
    <source>
        <strain evidence="12 13">KCTC 13187</strain>
    </source>
</reference>
<keyword evidence="8 10" id="KW-0472">Membrane</keyword>
<dbReference type="AlphaFoldDB" id="A0A3A9K8U9"/>
<keyword evidence="13" id="KW-1185">Reference proteome</keyword>
<organism evidence="12 13">
    <name type="scientific">Salipaludibacillus neizhouensis</name>
    <dbReference type="NCBI Taxonomy" id="885475"/>
    <lineage>
        <taxon>Bacteria</taxon>
        <taxon>Bacillati</taxon>
        <taxon>Bacillota</taxon>
        <taxon>Bacilli</taxon>
        <taxon>Bacillales</taxon>
        <taxon>Bacillaceae</taxon>
    </lineage>
</organism>
<dbReference type="EMBL" id="PDOE01000009">
    <property type="protein sequence ID" value="RKL66073.1"/>
    <property type="molecule type" value="Genomic_DNA"/>
</dbReference>
<feature type="transmembrane region" description="Helical" evidence="10">
    <location>
        <begin position="305"/>
        <end position="330"/>
    </location>
</feature>
<dbReference type="InterPro" id="IPR025966">
    <property type="entry name" value="OppC_N"/>
</dbReference>
<comment type="caution">
    <text evidence="12">The sequence shown here is derived from an EMBL/GenBank/DDBJ whole genome shotgun (WGS) entry which is preliminary data.</text>
</comment>
<evidence type="ECO:0000256" key="10">
    <source>
        <dbReference type="RuleBase" id="RU363032"/>
    </source>
</evidence>
<feature type="transmembrane region" description="Helical" evidence="10">
    <location>
        <begin position="50"/>
        <end position="70"/>
    </location>
</feature>
<dbReference type="InterPro" id="IPR035906">
    <property type="entry name" value="MetI-like_sf"/>
</dbReference>
<dbReference type="InterPro" id="IPR000515">
    <property type="entry name" value="MetI-like"/>
</dbReference>
<keyword evidence="2 10" id="KW-0813">Transport</keyword>
<dbReference type="GO" id="GO:0005886">
    <property type="term" value="C:plasma membrane"/>
    <property type="evidence" value="ECO:0007669"/>
    <property type="project" value="UniProtKB-SubCell"/>
</dbReference>
<dbReference type="InterPro" id="IPR050366">
    <property type="entry name" value="BP-dependent_transpt_permease"/>
</dbReference>
<name>A0A3A9K8U9_9BACI</name>
<evidence type="ECO:0000256" key="3">
    <source>
        <dbReference type="ARBA" id="ARBA00022475"/>
    </source>
</evidence>
<dbReference type="RefSeq" id="WP_110938145.1">
    <property type="nucleotide sequence ID" value="NZ_KZ614147.1"/>
</dbReference>
<gene>
    <name evidence="12" type="ORF">CR203_17430</name>
</gene>
<keyword evidence="6" id="KW-0653">Protein transport</keyword>
<keyword evidence="3" id="KW-1003">Cell membrane</keyword>
<comment type="subcellular location">
    <subcellularLocation>
        <location evidence="1 10">Cell membrane</location>
        <topology evidence="1 10">Multi-pass membrane protein</topology>
    </subcellularLocation>
</comment>
<feature type="transmembrane region" description="Helical" evidence="10">
    <location>
        <begin position="188"/>
        <end position="211"/>
    </location>
</feature>
<evidence type="ECO:0000256" key="1">
    <source>
        <dbReference type="ARBA" id="ARBA00004651"/>
    </source>
</evidence>
<evidence type="ECO:0000256" key="4">
    <source>
        <dbReference type="ARBA" id="ARBA00022692"/>
    </source>
</evidence>
<dbReference type="GO" id="GO:0015833">
    <property type="term" value="P:peptide transport"/>
    <property type="evidence" value="ECO:0007669"/>
    <property type="project" value="UniProtKB-KW"/>
</dbReference>
<proteinExistence type="inferred from homology"/>
<accession>A0A3A9K8U9</accession>
<evidence type="ECO:0000256" key="6">
    <source>
        <dbReference type="ARBA" id="ARBA00022927"/>
    </source>
</evidence>
<dbReference type="Proteomes" id="UP000281498">
    <property type="component" value="Unassembled WGS sequence"/>
</dbReference>
<dbReference type="Gene3D" id="1.10.3720.10">
    <property type="entry name" value="MetI-like"/>
    <property type="match status" value="1"/>
</dbReference>
<evidence type="ECO:0000256" key="8">
    <source>
        <dbReference type="ARBA" id="ARBA00023136"/>
    </source>
</evidence>
<dbReference type="PANTHER" id="PTHR43386:SF24">
    <property type="entry name" value="OLIGOPEPTIDE TRANSPORT SYSTEM PERMEASE PROTEIN AMID"/>
    <property type="match status" value="1"/>
</dbReference>
<evidence type="ECO:0000313" key="12">
    <source>
        <dbReference type="EMBL" id="RKL66073.1"/>
    </source>
</evidence>
<sequence>MDKEKLNNEKLNKDLFVPAKKDEAKREEIRRPSLSYWQDAWIRLRKNKGAIFGIALLIIVGILSLVGPHLNENDAYQQDLGHSRMPPRVPVLENISWLQLDGTKSDEFQAATVEEAEQKALLRFSIDDLEYVEFELVDDGTGSEPATVVGHFDVYAEQDMDEIYYWFGTDTLGRDIFTRVWTGTQVSLLIAFVAAALDMIIGVAYGGISAYYGGRVDNVMQRFIEILIGIPNLVVVILMIMILEPGVISIIIALTITGWTGMARIVRGQVLKLKNQEFILASRTLGSSNTRILSKHLIPNTLGMIIINTMFTIPAAIFFEAFLSFIGLGLQSPEASLGTLINDGFKSLQTNPHIMIFPAIVISLIMIGFNILADGLRDALDPKMRK</sequence>
<evidence type="ECO:0000256" key="7">
    <source>
        <dbReference type="ARBA" id="ARBA00022989"/>
    </source>
</evidence>
<comment type="similarity">
    <text evidence="9">Belongs to the binding-protein-dependent transport system permease family. OppBC subfamily.</text>
</comment>
<evidence type="ECO:0000259" key="11">
    <source>
        <dbReference type="PROSITE" id="PS50928"/>
    </source>
</evidence>
<keyword evidence="7 10" id="KW-1133">Transmembrane helix</keyword>
<feature type="transmembrane region" description="Helical" evidence="10">
    <location>
        <begin position="248"/>
        <end position="266"/>
    </location>
</feature>
<evidence type="ECO:0000256" key="9">
    <source>
        <dbReference type="ARBA" id="ARBA00024202"/>
    </source>
</evidence>
<evidence type="ECO:0000256" key="5">
    <source>
        <dbReference type="ARBA" id="ARBA00022856"/>
    </source>
</evidence>
<dbReference type="OrthoDB" id="9797472at2"/>
<dbReference type="PANTHER" id="PTHR43386">
    <property type="entry name" value="OLIGOPEPTIDE TRANSPORT SYSTEM PERMEASE PROTEIN APPC"/>
    <property type="match status" value="1"/>
</dbReference>
<dbReference type="GO" id="GO:0015031">
    <property type="term" value="P:protein transport"/>
    <property type="evidence" value="ECO:0007669"/>
    <property type="project" value="UniProtKB-KW"/>
</dbReference>
<dbReference type="CDD" id="cd06261">
    <property type="entry name" value="TM_PBP2"/>
    <property type="match status" value="1"/>
</dbReference>